<evidence type="ECO:0000313" key="2">
    <source>
        <dbReference type="EMBL" id="GAA0171030.1"/>
    </source>
</evidence>
<accession>A0AAV3R555</accession>
<keyword evidence="3" id="KW-1185">Reference proteome</keyword>
<protein>
    <recommendedName>
        <fullName evidence="1">Serine aminopeptidase S33 domain-containing protein</fullName>
    </recommendedName>
</protein>
<name>A0AAV3R555_LITER</name>
<dbReference type="SUPFAM" id="SSF53474">
    <property type="entry name" value="alpha/beta-Hydrolases"/>
    <property type="match status" value="1"/>
</dbReference>
<gene>
    <name evidence="2" type="ORF">LIER_25164</name>
</gene>
<comment type="caution">
    <text evidence="2">The sequence shown here is derived from an EMBL/GenBank/DDBJ whole genome shotgun (WGS) entry which is preliminary data.</text>
</comment>
<dbReference type="PANTHER" id="PTHR42886:SF53">
    <property type="entry name" value="ALPHA_BETA-HYDROLASES SUPERFAMILY PROTEIN"/>
    <property type="match status" value="1"/>
</dbReference>
<feature type="domain" description="Serine aminopeptidase S33" evidence="1">
    <location>
        <begin position="80"/>
        <end position="191"/>
    </location>
</feature>
<evidence type="ECO:0000259" key="1">
    <source>
        <dbReference type="Pfam" id="PF12146"/>
    </source>
</evidence>
<dbReference type="InterPro" id="IPR022742">
    <property type="entry name" value="Hydrolase_4"/>
</dbReference>
<dbReference type="Gene3D" id="3.40.50.1820">
    <property type="entry name" value="alpha/beta hydrolase"/>
    <property type="match status" value="1"/>
</dbReference>
<dbReference type="AlphaFoldDB" id="A0AAV3R555"/>
<dbReference type="PANTHER" id="PTHR42886">
    <property type="entry name" value="RE40534P-RELATED"/>
    <property type="match status" value="1"/>
</dbReference>
<organism evidence="2 3">
    <name type="scientific">Lithospermum erythrorhizon</name>
    <name type="common">Purple gromwell</name>
    <name type="synonym">Lithospermum officinale var. erythrorhizon</name>
    <dbReference type="NCBI Taxonomy" id="34254"/>
    <lineage>
        <taxon>Eukaryota</taxon>
        <taxon>Viridiplantae</taxon>
        <taxon>Streptophyta</taxon>
        <taxon>Embryophyta</taxon>
        <taxon>Tracheophyta</taxon>
        <taxon>Spermatophyta</taxon>
        <taxon>Magnoliopsida</taxon>
        <taxon>eudicotyledons</taxon>
        <taxon>Gunneridae</taxon>
        <taxon>Pentapetalae</taxon>
        <taxon>asterids</taxon>
        <taxon>lamiids</taxon>
        <taxon>Boraginales</taxon>
        <taxon>Boraginaceae</taxon>
        <taxon>Boraginoideae</taxon>
        <taxon>Lithospermeae</taxon>
        <taxon>Lithospermum</taxon>
    </lineage>
</organism>
<sequence length="309" mass="34747">MSIIAPNLYFPSPNYITTKIPNISALNSTCLLFTSPQFHNYTLKIQSSFKMAQNPAVVQQKIYIPNKNNNKLVGVLHDTRSKGIVVICHGYRCTKEFFTLVNLAVALESEGISVFRFDFSGNGESEGSFQFGNYQEEVEDLRSVVEHFTHSGRAVTAVLGHSKGGNNVLLYASKYHDILAVVNVSGRYQMDRGIKERLGEDFLERLKKDGFIDMKNEAGEVEYRVTKESMMERLNTNMHEACLLISDKCRVLTVHGSADEVIPVEDAIEISKLIRNHKLHIVEGANHSYTSHQSELAAVVVPFIKENFQ</sequence>
<reference evidence="2 3" key="1">
    <citation type="submission" date="2024-01" db="EMBL/GenBank/DDBJ databases">
        <title>The complete chloroplast genome sequence of Lithospermum erythrorhizon: insights into the phylogenetic relationship among Boraginaceae species and the maternal lineages of purple gromwells.</title>
        <authorList>
            <person name="Okada T."/>
            <person name="Watanabe K."/>
        </authorList>
    </citation>
    <scope>NUCLEOTIDE SEQUENCE [LARGE SCALE GENOMIC DNA]</scope>
</reference>
<evidence type="ECO:0000313" key="3">
    <source>
        <dbReference type="Proteomes" id="UP001454036"/>
    </source>
</evidence>
<dbReference type="Proteomes" id="UP001454036">
    <property type="component" value="Unassembled WGS sequence"/>
</dbReference>
<dbReference type="InterPro" id="IPR029058">
    <property type="entry name" value="AB_hydrolase_fold"/>
</dbReference>
<proteinExistence type="predicted"/>
<dbReference type="GO" id="GO:0005829">
    <property type="term" value="C:cytosol"/>
    <property type="evidence" value="ECO:0007669"/>
    <property type="project" value="TreeGrafter"/>
</dbReference>
<dbReference type="EMBL" id="BAABME010007495">
    <property type="protein sequence ID" value="GAA0171030.1"/>
    <property type="molecule type" value="Genomic_DNA"/>
</dbReference>
<dbReference type="Pfam" id="PF12146">
    <property type="entry name" value="Hydrolase_4"/>
    <property type="match status" value="1"/>
</dbReference>